<name>A0AC61QX50_9FIRM</name>
<evidence type="ECO:0000313" key="2">
    <source>
        <dbReference type="Proteomes" id="UP000307720"/>
    </source>
</evidence>
<evidence type="ECO:0000313" key="1">
    <source>
        <dbReference type="EMBL" id="TGX96741.1"/>
    </source>
</evidence>
<proteinExistence type="predicted"/>
<comment type="caution">
    <text evidence="1">The sequence shown here is derived from an EMBL/GenBank/DDBJ whole genome shotgun (WGS) entry which is preliminary data.</text>
</comment>
<dbReference type="Proteomes" id="UP000307720">
    <property type="component" value="Unassembled WGS sequence"/>
</dbReference>
<protein>
    <submittedName>
        <fullName evidence="1">Uncharacterized protein</fullName>
    </submittedName>
</protein>
<organism evidence="1 2">
    <name type="scientific">Hominisplanchenecus murintestinalis</name>
    <dbReference type="NCBI Taxonomy" id="2941517"/>
    <lineage>
        <taxon>Bacteria</taxon>
        <taxon>Bacillati</taxon>
        <taxon>Bacillota</taxon>
        <taxon>Clostridia</taxon>
        <taxon>Lachnospirales</taxon>
        <taxon>Lachnospiraceae</taxon>
        <taxon>Hominisplanchenecus</taxon>
    </lineage>
</organism>
<gene>
    <name evidence="1" type="ORF">E5357_15150</name>
</gene>
<dbReference type="EMBL" id="SRZB01000049">
    <property type="protein sequence ID" value="TGX96741.1"/>
    <property type="molecule type" value="Genomic_DNA"/>
</dbReference>
<reference evidence="1" key="1">
    <citation type="submission" date="2019-04" db="EMBL/GenBank/DDBJ databases">
        <title>Microbes associate with the intestines of laboratory mice.</title>
        <authorList>
            <person name="Navarre W."/>
            <person name="Wong E."/>
            <person name="Huang K."/>
            <person name="Tropini C."/>
            <person name="Ng K."/>
            <person name="Yu B."/>
        </authorList>
    </citation>
    <scope>NUCLEOTIDE SEQUENCE</scope>
    <source>
        <strain evidence="1">NM72_1-8</strain>
    </source>
</reference>
<keyword evidence="2" id="KW-1185">Reference proteome</keyword>
<sequence>MSSKKKILKAAFAVFCMVSMLVTSMNPVIKAKAASNIEFVVLSARSKTLKIGDEYYLLAVTSNGKKPVFKSSDAKVASVNTYGKITAKRAGTAKITAKIRNGEASCTIRVEKTQIALSAKHISLENGCSARLTAVSSTGHDITFKSNKKSVAEIDEFGNITAKKPGTAKITATVDKTSASCMVTVKKPMLTLNRKSASLYRKEKLRLEVRSTSKSVPVWKSSKKSVAVVDSNGTVTAVKNGTAIITVTVDGVKKSCEVTVKKPTVQFEEKEVTLSVGEKRTVHVKVSSGNKPVFSSSNSCVAEVDKNGRITAKDAGKAYIYASEDGVKSRVRVVVK</sequence>
<accession>A0AC61QX50</accession>